<evidence type="ECO:0000313" key="12">
    <source>
        <dbReference type="Proteomes" id="UP000095282"/>
    </source>
</evidence>
<reference evidence="13" key="1">
    <citation type="submission" date="2016-11" db="UniProtKB">
        <authorList>
            <consortium name="WormBaseParasite"/>
        </authorList>
    </citation>
    <scope>IDENTIFICATION</scope>
</reference>
<comment type="subcellular location">
    <subcellularLocation>
        <location evidence="1">Mitochondrion membrane</location>
        <topology evidence="1">Multi-pass membrane protein</topology>
    </subcellularLocation>
</comment>
<feature type="repeat" description="Solcar" evidence="9">
    <location>
        <begin position="2"/>
        <end position="82"/>
    </location>
</feature>
<dbReference type="WBParaSite" id="Csp11.Scaffold629.g10356.t1">
    <property type="protein sequence ID" value="Csp11.Scaffold629.g10356.t1"/>
    <property type="gene ID" value="Csp11.Scaffold629.g10356"/>
</dbReference>
<dbReference type="SUPFAM" id="SSF103506">
    <property type="entry name" value="Mitochondrial carrier"/>
    <property type="match status" value="1"/>
</dbReference>
<dbReference type="eggNOG" id="KOG0758">
    <property type="taxonomic scope" value="Eukaryota"/>
</dbReference>
<evidence type="ECO:0000256" key="1">
    <source>
        <dbReference type="ARBA" id="ARBA00004225"/>
    </source>
</evidence>
<feature type="transmembrane region" description="Helical" evidence="11">
    <location>
        <begin position="101"/>
        <end position="122"/>
    </location>
</feature>
<dbReference type="GO" id="GO:0031966">
    <property type="term" value="C:mitochondrial membrane"/>
    <property type="evidence" value="ECO:0007669"/>
    <property type="project" value="UniProtKB-SubCell"/>
</dbReference>
<sequence length="285" mass="31707">MYADFIAGWAAGGAGLLVGHPLDTVKARLQTMNVYKGIVDCMVQTMKHESVYGLYKGMFVPFISTGALHSLLFAGYGAGLKFLHPGDSNVMARKDLPMTDILIASICGTLVQVGPVIPVELLKTKLQVQRENVGHFSKHSKNLYAGPMECARETVRTEGIRGLFKGGSVVFFRDNIGYLFYIPVYEGLSRYFRRHNLENTYTQLFAGGCAGVSGWISVCPLEVVKNRIQADKSHKTISPKEMTLKIYREEGIRSFYRGGWAISLRGFVVNAVIFVVYENTYAFFD</sequence>
<dbReference type="InterPro" id="IPR023395">
    <property type="entry name" value="MCP_dom_sf"/>
</dbReference>
<keyword evidence="5" id="KW-0677">Repeat</keyword>
<dbReference type="InterPro" id="IPR018108">
    <property type="entry name" value="MCP_transmembrane"/>
</dbReference>
<accession>A0A1I7TP25</accession>
<keyword evidence="4 9" id="KW-0812">Transmembrane</keyword>
<evidence type="ECO:0000256" key="6">
    <source>
        <dbReference type="ARBA" id="ARBA00022989"/>
    </source>
</evidence>
<evidence type="ECO:0000256" key="2">
    <source>
        <dbReference type="ARBA" id="ARBA00006375"/>
    </source>
</evidence>
<feature type="repeat" description="Solcar" evidence="9">
    <location>
        <begin position="99"/>
        <end position="191"/>
    </location>
</feature>
<protein>
    <submittedName>
        <fullName evidence="13">Mitochondrial carrier protein</fullName>
    </submittedName>
</protein>
<dbReference type="PANTHER" id="PTHR45624:SF10">
    <property type="entry name" value="SLC (SOLUTE CARRIER) HOMOLOG"/>
    <property type="match status" value="1"/>
</dbReference>
<keyword evidence="6 11" id="KW-1133">Transmembrane helix</keyword>
<keyword evidence="7" id="KW-0496">Mitochondrion</keyword>
<evidence type="ECO:0000256" key="9">
    <source>
        <dbReference type="PROSITE-ProRule" id="PRU00282"/>
    </source>
</evidence>
<dbReference type="FunFam" id="1.50.40.10:FF:000194">
    <property type="entry name" value="Mitochondrial substrate carrier family protein Y"/>
    <property type="match status" value="1"/>
</dbReference>
<dbReference type="InterPro" id="IPR050567">
    <property type="entry name" value="Mitochondrial_Carrier"/>
</dbReference>
<comment type="similarity">
    <text evidence="2 10">Belongs to the mitochondrial carrier (TC 2.A.29) family.</text>
</comment>
<evidence type="ECO:0000256" key="7">
    <source>
        <dbReference type="ARBA" id="ARBA00023128"/>
    </source>
</evidence>
<name>A0A1I7TP25_9PELO</name>
<evidence type="ECO:0000256" key="8">
    <source>
        <dbReference type="ARBA" id="ARBA00023136"/>
    </source>
</evidence>
<dbReference type="Pfam" id="PF00153">
    <property type="entry name" value="Mito_carr"/>
    <property type="match status" value="3"/>
</dbReference>
<evidence type="ECO:0000256" key="5">
    <source>
        <dbReference type="ARBA" id="ARBA00022737"/>
    </source>
</evidence>
<feature type="transmembrane region" description="Helical" evidence="11">
    <location>
        <begin position="255"/>
        <end position="277"/>
    </location>
</feature>
<keyword evidence="3 10" id="KW-0813">Transport</keyword>
<dbReference type="STRING" id="1561998.A0A1I7TP25"/>
<feature type="transmembrane region" description="Helical" evidence="11">
    <location>
        <begin position="54"/>
        <end position="76"/>
    </location>
</feature>
<dbReference type="Proteomes" id="UP000095282">
    <property type="component" value="Unplaced"/>
</dbReference>
<dbReference type="GO" id="GO:0022857">
    <property type="term" value="F:transmembrane transporter activity"/>
    <property type="evidence" value="ECO:0007669"/>
    <property type="project" value="TreeGrafter"/>
</dbReference>
<keyword evidence="8 9" id="KW-0472">Membrane</keyword>
<keyword evidence="12" id="KW-1185">Reference proteome</keyword>
<dbReference type="Gene3D" id="1.50.40.10">
    <property type="entry name" value="Mitochondrial carrier domain"/>
    <property type="match status" value="1"/>
</dbReference>
<evidence type="ECO:0000256" key="3">
    <source>
        <dbReference type="ARBA" id="ARBA00022448"/>
    </source>
</evidence>
<proteinExistence type="inferred from homology"/>
<evidence type="ECO:0000256" key="10">
    <source>
        <dbReference type="RuleBase" id="RU000488"/>
    </source>
</evidence>
<dbReference type="PROSITE" id="PS50920">
    <property type="entry name" value="SOLCAR"/>
    <property type="match status" value="3"/>
</dbReference>
<evidence type="ECO:0000256" key="11">
    <source>
        <dbReference type="SAM" id="Phobius"/>
    </source>
</evidence>
<organism evidence="12 13">
    <name type="scientific">Caenorhabditis tropicalis</name>
    <dbReference type="NCBI Taxonomy" id="1561998"/>
    <lineage>
        <taxon>Eukaryota</taxon>
        <taxon>Metazoa</taxon>
        <taxon>Ecdysozoa</taxon>
        <taxon>Nematoda</taxon>
        <taxon>Chromadorea</taxon>
        <taxon>Rhabditida</taxon>
        <taxon>Rhabditina</taxon>
        <taxon>Rhabditomorpha</taxon>
        <taxon>Rhabditoidea</taxon>
        <taxon>Rhabditidae</taxon>
        <taxon>Peloderinae</taxon>
        <taxon>Caenorhabditis</taxon>
    </lineage>
</organism>
<feature type="repeat" description="Solcar" evidence="9">
    <location>
        <begin position="198"/>
        <end position="283"/>
    </location>
</feature>
<dbReference type="AlphaFoldDB" id="A0A1I7TP25"/>
<dbReference type="PANTHER" id="PTHR45624">
    <property type="entry name" value="MITOCHONDRIAL BASIC AMINO ACIDS TRANSPORTER-RELATED"/>
    <property type="match status" value="1"/>
</dbReference>
<evidence type="ECO:0000313" key="13">
    <source>
        <dbReference type="WBParaSite" id="Csp11.Scaffold629.g10356.t1"/>
    </source>
</evidence>
<evidence type="ECO:0000256" key="4">
    <source>
        <dbReference type="ARBA" id="ARBA00022692"/>
    </source>
</evidence>